<comment type="similarity">
    <text evidence="1">Belongs to the sulfatase family.</text>
</comment>
<feature type="non-terminal residue" evidence="3">
    <location>
        <position position="223"/>
    </location>
</feature>
<dbReference type="InterPro" id="IPR050738">
    <property type="entry name" value="Sulfatase"/>
</dbReference>
<evidence type="ECO:0000313" key="3">
    <source>
        <dbReference type="EMBL" id="GAF91760.1"/>
    </source>
</evidence>
<gene>
    <name evidence="3" type="ORF">S01H1_31616</name>
</gene>
<dbReference type="PANTHER" id="PTHR42693:SF33">
    <property type="entry name" value="ARYLSULFATASE"/>
    <property type="match status" value="1"/>
</dbReference>
<dbReference type="EMBL" id="BARS01019513">
    <property type="protein sequence ID" value="GAF91760.1"/>
    <property type="molecule type" value="Genomic_DNA"/>
</dbReference>
<dbReference type="InterPro" id="IPR000917">
    <property type="entry name" value="Sulfatase_N"/>
</dbReference>
<organism evidence="3">
    <name type="scientific">marine sediment metagenome</name>
    <dbReference type="NCBI Taxonomy" id="412755"/>
    <lineage>
        <taxon>unclassified sequences</taxon>
        <taxon>metagenomes</taxon>
        <taxon>ecological metagenomes</taxon>
    </lineage>
</organism>
<dbReference type="SUPFAM" id="SSF53649">
    <property type="entry name" value="Alkaline phosphatase-like"/>
    <property type="match status" value="1"/>
</dbReference>
<dbReference type="InterPro" id="IPR017850">
    <property type="entry name" value="Alkaline_phosphatase_core_sf"/>
</dbReference>
<dbReference type="PANTHER" id="PTHR42693">
    <property type="entry name" value="ARYLSULFATASE FAMILY MEMBER"/>
    <property type="match status" value="1"/>
</dbReference>
<accession>X0UTG4</accession>
<dbReference type="AlphaFoldDB" id="X0UTG4"/>
<dbReference type="GO" id="GO:0004065">
    <property type="term" value="F:arylsulfatase activity"/>
    <property type="evidence" value="ECO:0007669"/>
    <property type="project" value="TreeGrafter"/>
</dbReference>
<sequence length="223" mass="26260">MNVIVLQTDSLRTDYVGCYGSRVKTPNIDRLAKQGVRFTQAYSENLPTLPTRRSWWTGIYHFHEAGWQPFTSDDYLLAEVLWDRGYKSALITDTYHMHKPVYNCGRGFDTTVFVRGQEYDPWILDAEDAIKAEKSPLHRLRGGEGRESDEIWRERIDQYLRNQTAIKKEEDYCVARVTNEAINWLERAASTQRNNLFLWVDMFDPHEPWDPPEPYRSMYKDPG</sequence>
<protein>
    <recommendedName>
        <fullName evidence="2">Sulfatase N-terminal domain-containing protein</fullName>
    </recommendedName>
</protein>
<comment type="caution">
    <text evidence="3">The sequence shown here is derived from an EMBL/GenBank/DDBJ whole genome shotgun (WGS) entry which is preliminary data.</text>
</comment>
<evidence type="ECO:0000256" key="1">
    <source>
        <dbReference type="ARBA" id="ARBA00008779"/>
    </source>
</evidence>
<reference evidence="3" key="1">
    <citation type="journal article" date="2014" name="Front. Microbiol.">
        <title>High frequency of phylogenetically diverse reductive dehalogenase-homologous genes in deep subseafloor sedimentary metagenomes.</title>
        <authorList>
            <person name="Kawai M."/>
            <person name="Futagami T."/>
            <person name="Toyoda A."/>
            <person name="Takaki Y."/>
            <person name="Nishi S."/>
            <person name="Hori S."/>
            <person name="Arai W."/>
            <person name="Tsubouchi T."/>
            <person name="Morono Y."/>
            <person name="Uchiyama I."/>
            <person name="Ito T."/>
            <person name="Fujiyama A."/>
            <person name="Inagaki F."/>
            <person name="Takami H."/>
        </authorList>
    </citation>
    <scope>NUCLEOTIDE SEQUENCE</scope>
    <source>
        <strain evidence="3">Expedition CK06-06</strain>
    </source>
</reference>
<dbReference type="Gene3D" id="3.40.720.10">
    <property type="entry name" value="Alkaline Phosphatase, subunit A"/>
    <property type="match status" value="1"/>
</dbReference>
<evidence type="ECO:0000259" key="2">
    <source>
        <dbReference type="Pfam" id="PF00884"/>
    </source>
</evidence>
<proteinExistence type="inferred from homology"/>
<name>X0UTG4_9ZZZZ</name>
<feature type="domain" description="Sulfatase N-terminal" evidence="2">
    <location>
        <begin position="2"/>
        <end position="217"/>
    </location>
</feature>
<dbReference type="Pfam" id="PF00884">
    <property type="entry name" value="Sulfatase"/>
    <property type="match status" value="1"/>
</dbReference>